<dbReference type="SUPFAM" id="SSF53448">
    <property type="entry name" value="Nucleotide-diphospho-sugar transferases"/>
    <property type="match status" value="1"/>
</dbReference>
<name>A0A6S5RL40_9GAMM</name>
<evidence type="ECO:0000313" key="1">
    <source>
        <dbReference type="EMBL" id="BBT15713.1"/>
    </source>
</evidence>
<dbReference type="Gene3D" id="3.90.550.10">
    <property type="entry name" value="Spore Coat Polysaccharide Biosynthesis Protein SpsA, Chain A"/>
    <property type="match status" value="1"/>
</dbReference>
<dbReference type="Proteomes" id="UP000515591">
    <property type="component" value="Chromosome"/>
</dbReference>
<dbReference type="GO" id="GO:0008781">
    <property type="term" value="F:N-acylneuraminate cytidylyltransferase activity"/>
    <property type="evidence" value="ECO:0007669"/>
    <property type="project" value="TreeGrafter"/>
</dbReference>
<reference evidence="1 2" key="1">
    <citation type="submission" date="2019-12" db="EMBL/GenBank/DDBJ databases">
        <title>complete genome sequences of Pseudomonas otitidis str. WP8-S17-CRE-03 isolated from wastewater treatment plant effluent.</title>
        <authorList>
            <person name="Sekizuka T."/>
            <person name="Itokawa K."/>
            <person name="Yatsu K."/>
            <person name="Inamine Y."/>
            <person name="Kuroda M."/>
        </authorList>
    </citation>
    <scope>NUCLEOTIDE SEQUENCE [LARGE SCALE GENOMIC DNA]</scope>
    <source>
        <strain evidence="1 2">WP8-S17-CRE-03</strain>
    </source>
</reference>
<dbReference type="EMBL" id="AP022213">
    <property type="protein sequence ID" value="BBT15713.1"/>
    <property type="molecule type" value="Genomic_DNA"/>
</dbReference>
<gene>
    <name evidence="1" type="ORF">WP8S17C03_17620</name>
</gene>
<dbReference type="CDD" id="cd02513">
    <property type="entry name" value="CMP-NeuAc_Synthase"/>
    <property type="match status" value="1"/>
</dbReference>
<dbReference type="InterPro" id="IPR029044">
    <property type="entry name" value="Nucleotide-diphossugar_trans"/>
</dbReference>
<protein>
    <recommendedName>
        <fullName evidence="3">N-acylneuraminate cytidylyltransferase</fullName>
    </recommendedName>
</protein>
<evidence type="ECO:0008006" key="3">
    <source>
        <dbReference type="Google" id="ProtNLM"/>
    </source>
</evidence>
<dbReference type="InterPro" id="IPR003329">
    <property type="entry name" value="Cytidylyl_trans"/>
</dbReference>
<sequence>MSRTLAVIPARAGSKRVPGKNTRIFAGKPLVQWTLEFACAYQGFDEVLLSTDCEDSAVIASVCGKPVPWMRPPELAGDDAGTVDVVLHALSEYQARGQYFDRVAVLQPTTPFRRTDRWNEAYRLLELGVIAVVGASVACQHPYWTYWIGNMGAMSPCFPGKSTLRSQDLPAAATINGALYWIDVSVLRQARTLTPEGVHAVLLDDALESIDIDTEDDWVHAEQALLAAGVLK</sequence>
<dbReference type="RefSeq" id="WP_182852178.1">
    <property type="nucleotide sequence ID" value="NZ_AP022213.1"/>
</dbReference>
<dbReference type="PANTHER" id="PTHR21485">
    <property type="entry name" value="HAD SUPERFAMILY MEMBERS CMAS AND KDSC"/>
    <property type="match status" value="1"/>
</dbReference>
<organism evidence="1 2">
    <name type="scientific">Metapseudomonas otitidis</name>
    <dbReference type="NCBI Taxonomy" id="319939"/>
    <lineage>
        <taxon>Bacteria</taxon>
        <taxon>Pseudomonadati</taxon>
        <taxon>Pseudomonadota</taxon>
        <taxon>Gammaproteobacteria</taxon>
        <taxon>Pseudomonadales</taxon>
        <taxon>Pseudomonadaceae</taxon>
        <taxon>Metapseudomonas</taxon>
    </lineage>
</organism>
<proteinExistence type="predicted"/>
<dbReference type="InterPro" id="IPR050793">
    <property type="entry name" value="CMP-NeuNAc_synthase"/>
</dbReference>
<evidence type="ECO:0000313" key="2">
    <source>
        <dbReference type="Proteomes" id="UP000515591"/>
    </source>
</evidence>
<dbReference type="Pfam" id="PF02348">
    <property type="entry name" value="CTP_transf_3"/>
    <property type="match status" value="1"/>
</dbReference>
<accession>A0A6S5RL40</accession>
<dbReference type="PANTHER" id="PTHR21485:SF6">
    <property type="entry name" value="N-ACYLNEURAMINATE CYTIDYLYLTRANSFERASE-RELATED"/>
    <property type="match status" value="1"/>
</dbReference>
<dbReference type="AlphaFoldDB" id="A0A6S5RL40"/>